<evidence type="ECO:0000256" key="1">
    <source>
        <dbReference type="SAM" id="MobiDB-lite"/>
    </source>
</evidence>
<feature type="compositionally biased region" description="Polar residues" evidence="1">
    <location>
        <begin position="200"/>
        <end position="215"/>
    </location>
</feature>
<organism evidence="2 3">
    <name type="scientific">Botryotinia fuckeliana (strain BcDW1)</name>
    <name type="common">Noble rot fungus</name>
    <name type="synonym">Botrytis cinerea</name>
    <dbReference type="NCBI Taxonomy" id="1290391"/>
    <lineage>
        <taxon>Eukaryota</taxon>
        <taxon>Fungi</taxon>
        <taxon>Dikarya</taxon>
        <taxon>Ascomycota</taxon>
        <taxon>Pezizomycotina</taxon>
        <taxon>Leotiomycetes</taxon>
        <taxon>Helotiales</taxon>
        <taxon>Sclerotiniaceae</taxon>
        <taxon>Botrytis</taxon>
    </lineage>
</organism>
<feature type="region of interest" description="Disordered" evidence="1">
    <location>
        <begin position="344"/>
        <end position="386"/>
    </location>
</feature>
<feature type="region of interest" description="Disordered" evidence="1">
    <location>
        <begin position="434"/>
        <end position="456"/>
    </location>
</feature>
<sequence length="735" mass="81931">MIGNVASSGRNSMSQVTSSAFSNTLVLRPLKREVGILDMQVIDITDVGIRNKVTEMLPSYPSYPLLYLVYVLVKSDGVSGVARNFLRDTCQNKGQYLSITYATSLKEIGDVTMRDKVEEIINIAPEVTVWWAFYALQVCDGSFDCAIGLLFEGVVDASKDPATQVAPVSTQHVSPAISPMNRPDESSFVDLSSDSERSVPSDTSGNKSFKPNLSSPELLHQTPGNLFIDTSDDDKDFDSEGDDVALRASPGYSSLRTPSSDKGKGVDRSDPEDCDSDIDLLSLPPFEEIPQASRQEKQSRNRRFCGSKQKNWLAQISHEKSCRKNTKQICVKCKRECSNSNIRRHEASCDGRQTSRRDGPEYEVRNLTRTSGSRDSSPDFDSSDSLTEDQLQKVKEMQKYLPLLSVGRCTESLGLSNYDVDEAIKLEMETLTSDDEVDRRSSYRRKDGSLKRELGSTSVERVTKKPRIQAGDGNTNLEPASQWIKITFSVLCQQNSANLTIVHLSGSESRSVPTQLICDNSTYLKNMIDLTGDGDVPKKIDLLHVEPGLFDALIQYMVCRDVSFNSRLSQTQKITSIVNFIVLAKELEVSGPATAMLPTLESMLKQERNGPSPLNILKGDHIQKIFSTLEVGHPIQKLFVRASVRPFLEYRIDNTSIEEDFDSGSELMPGNIEISRNKPAHLAFKLNNDFRSALLLKVFETTSTRESRQTFTRSKNPKNSTTWFTDPLDDSQFTI</sequence>
<evidence type="ECO:0008006" key="4">
    <source>
        <dbReference type="Google" id="ProtNLM"/>
    </source>
</evidence>
<accession>M7UDC5</accession>
<feature type="compositionally biased region" description="Acidic residues" evidence="1">
    <location>
        <begin position="230"/>
        <end position="243"/>
    </location>
</feature>
<name>M7UDC5_BOTF1</name>
<feature type="compositionally biased region" description="Basic and acidic residues" evidence="1">
    <location>
        <begin position="437"/>
        <end position="454"/>
    </location>
</feature>
<evidence type="ECO:0000313" key="2">
    <source>
        <dbReference type="EMBL" id="EMR81422.1"/>
    </source>
</evidence>
<feature type="compositionally biased region" description="Basic and acidic residues" evidence="1">
    <location>
        <begin position="344"/>
        <end position="366"/>
    </location>
</feature>
<gene>
    <name evidence="2" type="ORF">BcDW1_9922</name>
</gene>
<dbReference type="HOGENOM" id="CLU_377210_0_0_1"/>
<feature type="region of interest" description="Disordered" evidence="1">
    <location>
        <begin position="166"/>
        <end position="304"/>
    </location>
</feature>
<protein>
    <recommendedName>
        <fullName evidence="4">BTB domain-containing protein</fullName>
    </recommendedName>
</protein>
<dbReference type="AlphaFoldDB" id="M7UDC5"/>
<proteinExistence type="predicted"/>
<evidence type="ECO:0000313" key="3">
    <source>
        <dbReference type="Proteomes" id="UP000012045"/>
    </source>
</evidence>
<reference evidence="3" key="1">
    <citation type="journal article" date="2013" name="Genome Announc.">
        <title>Draft genome sequence of Botrytis cinerea BcDW1, inoculum for noble rot of grape berries.</title>
        <authorList>
            <person name="Blanco-Ulate B."/>
            <person name="Allen G."/>
            <person name="Powell A.L."/>
            <person name="Cantu D."/>
        </authorList>
    </citation>
    <scope>NUCLEOTIDE SEQUENCE [LARGE SCALE GENOMIC DNA]</scope>
    <source>
        <strain evidence="3">BcDW1</strain>
    </source>
</reference>
<feature type="compositionally biased region" description="Low complexity" evidence="1">
    <location>
        <begin position="371"/>
        <end position="385"/>
    </location>
</feature>
<dbReference type="OrthoDB" id="636773at2759"/>
<feature type="compositionally biased region" description="Basic and acidic residues" evidence="1">
    <location>
        <begin position="259"/>
        <end position="271"/>
    </location>
</feature>
<dbReference type="EMBL" id="KB708077">
    <property type="protein sequence ID" value="EMR81422.1"/>
    <property type="molecule type" value="Genomic_DNA"/>
</dbReference>
<dbReference type="Proteomes" id="UP000012045">
    <property type="component" value="Unassembled WGS sequence"/>
</dbReference>